<evidence type="ECO:0000313" key="15">
    <source>
        <dbReference type="EMBL" id="ORX74544.1"/>
    </source>
</evidence>
<keyword evidence="5" id="KW-0847">Vitamin C</keyword>
<feature type="region of interest" description="Disordered" evidence="13">
    <location>
        <begin position="1"/>
        <end position="22"/>
    </location>
</feature>
<dbReference type="GO" id="GO:0005737">
    <property type="term" value="C:cytoplasm"/>
    <property type="evidence" value="ECO:0007669"/>
    <property type="project" value="TreeGrafter"/>
</dbReference>
<dbReference type="GO" id="GO:0005634">
    <property type="term" value="C:nucleus"/>
    <property type="evidence" value="ECO:0007669"/>
    <property type="project" value="UniProtKB-SubCell"/>
</dbReference>
<dbReference type="EMBL" id="MCFD01000001">
    <property type="protein sequence ID" value="ORX74544.1"/>
    <property type="molecule type" value="Genomic_DNA"/>
</dbReference>
<proteinExistence type="inferred from homology"/>
<dbReference type="InterPro" id="IPR019601">
    <property type="entry name" value="Oxoglutarate/Fe-dep_Oase_C"/>
</dbReference>
<accession>A0A1Y1WN55</accession>
<dbReference type="OrthoDB" id="430522at2759"/>
<comment type="similarity">
    <text evidence="3">Belongs to the TPA1 family.</text>
</comment>
<reference evidence="15 16" key="1">
    <citation type="submission" date="2016-07" db="EMBL/GenBank/DDBJ databases">
        <title>Pervasive Adenine N6-methylation of Active Genes in Fungi.</title>
        <authorList>
            <consortium name="DOE Joint Genome Institute"/>
            <person name="Mondo S.J."/>
            <person name="Dannebaum R.O."/>
            <person name="Kuo R.C."/>
            <person name="Labutti K."/>
            <person name="Haridas S."/>
            <person name="Kuo A."/>
            <person name="Salamov A."/>
            <person name="Ahrendt S.R."/>
            <person name="Lipzen A."/>
            <person name="Sullivan W."/>
            <person name="Andreopoulos W.B."/>
            <person name="Clum A."/>
            <person name="Lindquist E."/>
            <person name="Daum C."/>
            <person name="Ramamoorthy G.K."/>
            <person name="Gryganskyi A."/>
            <person name="Culley D."/>
            <person name="Magnuson J.K."/>
            <person name="James T.Y."/>
            <person name="O'Malley M.A."/>
            <person name="Stajich J.E."/>
            <person name="Spatafora J.W."/>
            <person name="Visel A."/>
            <person name="Grigoriev I.V."/>
        </authorList>
    </citation>
    <scope>NUCLEOTIDE SEQUENCE [LARGE SCALE GENOMIC DNA]</scope>
    <source>
        <strain evidence="15 16">ATCC 12442</strain>
    </source>
</reference>
<dbReference type="GO" id="GO:0009896">
    <property type="term" value="P:positive regulation of catabolic process"/>
    <property type="evidence" value="ECO:0007669"/>
    <property type="project" value="UniProtKB-ARBA"/>
</dbReference>
<keyword evidence="6" id="KW-0223">Dioxygenase</keyword>
<dbReference type="GO" id="GO:0006449">
    <property type="term" value="P:regulation of translational termination"/>
    <property type="evidence" value="ECO:0007669"/>
    <property type="project" value="TreeGrafter"/>
</dbReference>
<dbReference type="Pfam" id="PF10637">
    <property type="entry name" value="Ofd1_CTDD"/>
    <property type="match status" value="1"/>
</dbReference>
<dbReference type="RefSeq" id="XP_040747755.1">
    <property type="nucleotide sequence ID" value="XM_040884918.1"/>
</dbReference>
<feature type="region of interest" description="Disordered" evidence="13">
    <location>
        <begin position="413"/>
        <end position="432"/>
    </location>
</feature>
<dbReference type="InterPro" id="IPR043044">
    <property type="entry name" value="TPA1/Ofd1_C"/>
</dbReference>
<keyword evidence="7" id="KW-0560">Oxidoreductase</keyword>
<dbReference type="SMART" id="SM00702">
    <property type="entry name" value="P4Hc"/>
    <property type="match status" value="1"/>
</dbReference>
<dbReference type="InterPro" id="IPR005123">
    <property type="entry name" value="Oxoglu/Fe-dep_dioxygenase_dom"/>
</dbReference>
<evidence type="ECO:0000256" key="2">
    <source>
        <dbReference type="ARBA" id="ARBA00004123"/>
    </source>
</evidence>
<evidence type="ECO:0000256" key="8">
    <source>
        <dbReference type="ARBA" id="ARBA00023004"/>
    </source>
</evidence>
<dbReference type="GO" id="GO:0031543">
    <property type="term" value="F:peptidyl-proline dioxygenase activity"/>
    <property type="evidence" value="ECO:0007669"/>
    <property type="project" value="UniProtKB-ARBA"/>
</dbReference>
<evidence type="ECO:0000256" key="4">
    <source>
        <dbReference type="ARBA" id="ARBA00022723"/>
    </source>
</evidence>
<protein>
    <recommendedName>
        <fullName evidence="12">uS12 prolyl 3,4-dihydroxylase</fullName>
    </recommendedName>
</protein>
<keyword evidence="4" id="KW-0479">Metal-binding</keyword>
<gene>
    <name evidence="15" type="ORF">DL89DRAFT_231993</name>
</gene>
<dbReference type="PANTHER" id="PTHR12117:SF0">
    <property type="entry name" value="PROLYL 3-HYDROXYLASE OGFOD1"/>
    <property type="match status" value="1"/>
</dbReference>
<dbReference type="PROSITE" id="PS51471">
    <property type="entry name" value="FE2OG_OXY"/>
    <property type="match status" value="1"/>
</dbReference>
<comment type="catalytic activity">
    <reaction evidence="10">
        <text>[ribosomal protein uS12]-L-proline + 2-oxoglutarate + O2 = [ribosomal protein uS12]-(3S)-3-hydroxy-L-proline + succinate + CO2</text>
        <dbReference type="Rhea" id="RHEA:54156"/>
        <dbReference type="Rhea" id="RHEA-COMP:13816"/>
        <dbReference type="Rhea" id="RHEA-COMP:13818"/>
        <dbReference type="ChEBI" id="CHEBI:15379"/>
        <dbReference type="ChEBI" id="CHEBI:16526"/>
        <dbReference type="ChEBI" id="CHEBI:16810"/>
        <dbReference type="ChEBI" id="CHEBI:30031"/>
        <dbReference type="ChEBI" id="CHEBI:50342"/>
        <dbReference type="ChEBI" id="CHEBI:85428"/>
    </reaction>
</comment>
<dbReference type="Gene3D" id="3.60.130.20">
    <property type="entry name" value="Oxoglutarate/iron-dependent oxygenase, C-terminal degradation domain"/>
    <property type="match status" value="1"/>
</dbReference>
<dbReference type="InterPro" id="IPR039558">
    <property type="entry name" value="TPA1/OFD1_N"/>
</dbReference>
<sequence>MVSGEPEKKRVAQPADGDHGFVETKKARHETAEFDARACFRPGLFDTVDELTQQFSSSQPYRHAFIEKFCDEELLRGVRSEMLTRLHFTLKETDILKYHQSGDLANLDGLPEEEKRQLPHLQKLRDAIYSQEFRDFVSTVTGCGPLSGSRTDMSTNRYKQGDHLLLHDDVIGDRRVSYIIYLPDPEINDGASWHAADGGHLELYPRESDASWAPAVNPTKRIAPQWNQIVFFTVLPGQSHHSVEEVAGLGKERLSIQGWFHFPQPGEPGYATNQMQKLWAHGEVSTLSQIEAKAQRSAVQSGDAFAPYSSPVDDITELSDSDRTVLQKYMNADYLGNEIMAQVANKFADDSSIQLAHFLNSAIASPLAELLARIDEHDGMMGSHIPPHGTGERNQWHAVGSPVVRRYMRLNAPATANTPESTGPTDDGAVTDTEDEASRLLAAVQEELFDSGAFARWLNRITTLALTARRGMVRRFRSGLDYTLGTPDGSTGVMLDATLALAASQEKWADGVIGGYQCYVDGGDGDEASNDGSVYRHTEEDGILLTTPAAWNTLNLVMREPSVVKFIKYVSAASPGSRWDVAFEYKVQDDDDDD</sequence>
<feature type="non-terminal residue" evidence="15">
    <location>
        <position position="594"/>
    </location>
</feature>
<dbReference type="Proteomes" id="UP000193922">
    <property type="component" value="Unassembled WGS sequence"/>
</dbReference>
<evidence type="ECO:0000256" key="1">
    <source>
        <dbReference type="ARBA" id="ARBA00001961"/>
    </source>
</evidence>
<feature type="domain" description="Fe2OG dioxygenase" evidence="14">
    <location>
        <begin position="149"/>
        <end position="262"/>
    </location>
</feature>
<dbReference type="Pfam" id="PF13661">
    <property type="entry name" value="2OG-FeII_Oxy_4"/>
    <property type="match status" value="1"/>
</dbReference>
<evidence type="ECO:0000256" key="11">
    <source>
        <dbReference type="ARBA" id="ARBA00051966"/>
    </source>
</evidence>
<evidence type="ECO:0000256" key="6">
    <source>
        <dbReference type="ARBA" id="ARBA00022964"/>
    </source>
</evidence>
<dbReference type="STRING" id="61395.A0A1Y1WN55"/>
<keyword evidence="16" id="KW-1185">Reference proteome</keyword>
<dbReference type="GO" id="GO:0005506">
    <property type="term" value="F:iron ion binding"/>
    <property type="evidence" value="ECO:0007669"/>
    <property type="project" value="InterPro"/>
</dbReference>
<evidence type="ECO:0000256" key="9">
    <source>
        <dbReference type="ARBA" id="ARBA00023242"/>
    </source>
</evidence>
<comment type="caution">
    <text evidence="15">The sequence shown here is derived from an EMBL/GenBank/DDBJ whole genome shotgun (WGS) entry which is preliminary data.</text>
</comment>
<dbReference type="Gene3D" id="2.60.120.620">
    <property type="entry name" value="q2cbj1_9rhob like domain"/>
    <property type="match status" value="1"/>
</dbReference>
<feature type="compositionally biased region" description="Polar residues" evidence="13">
    <location>
        <begin position="414"/>
        <end position="424"/>
    </location>
</feature>
<organism evidence="15 16">
    <name type="scientific">Linderina pennispora</name>
    <dbReference type="NCBI Taxonomy" id="61395"/>
    <lineage>
        <taxon>Eukaryota</taxon>
        <taxon>Fungi</taxon>
        <taxon>Fungi incertae sedis</taxon>
        <taxon>Zoopagomycota</taxon>
        <taxon>Kickxellomycotina</taxon>
        <taxon>Kickxellomycetes</taxon>
        <taxon>Kickxellales</taxon>
        <taxon>Kickxellaceae</taxon>
        <taxon>Linderina</taxon>
    </lineage>
</organism>
<comment type="catalytic activity">
    <reaction evidence="11">
        <text>[ribosomal protein uS12]-(3S)-3-hydroxy-L-proline + 2-oxoglutarate + O2 = [ribosomal protein uS12]-(3S)-3,4-dihydroxy-L-proline + succinate + CO2</text>
        <dbReference type="Rhea" id="RHEA:54160"/>
        <dbReference type="Rhea" id="RHEA-COMP:13817"/>
        <dbReference type="Rhea" id="RHEA-COMP:13818"/>
        <dbReference type="ChEBI" id="CHEBI:15379"/>
        <dbReference type="ChEBI" id="CHEBI:16526"/>
        <dbReference type="ChEBI" id="CHEBI:16810"/>
        <dbReference type="ChEBI" id="CHEBI:30031"/>
        <dbReference type="ChEBI" id="CHEBI:85428"/>
        <dbReference type="ChEBI" id="CHEBI:138052"/>
    </reaction>
</comment>
<evidence type="ECO:0000256" key="7">
    <source>
        <dbReference type="ARBA" id="ARBA00023002"/>
    </source>
</evidence>
<evidence type="ECO:0000256" key="13">
    <source>
        <dbReference type="SAM" id="MobiDB-lite"/>
    </source>
</evidence>
<evidence type="ECO:0000256" key="5">
    <source>
        <dbReference type="ARBA" id="ARBA00022896"/>
    </source>
</evidence>
<dbReference type="InterPro" id="IPR006620">
    <property type="entry name" value="Pro_4_hyd_alph"/>
</dbReference>
<name>A0A1Y1WN55_9FUNG</name>
<dbReference type="GeneID" id="63801566"/>
<keyword evidence="9" id="KW-0539">Nucleus</keyword>
<dbReference type="GO" id="GO:0010604">
    <property type="term" value="P:positive regulation of macromolecule metabolic process"/>
    <property type="evidence" value="ECO:0007669"/>
    <property type="project" value="UniProtKB-ARBA"/>
</dbReference>
<evidence type="ECO:0000313" key="16">
    <source>
        <dbReference type="Proteomes" id="UP000193922"/>
    </source>
</evidence>
<dbReference type="GO" id="GO:0031418">
    <property type="term" value="F:L-ascorbic acid binding"/>
    <property type="evidence" value="ECO:0007669"/>
    <property type="project" value="UniProtKB-KW"/>
</dbReference>
<dbReference type="FunFam" id="2.60.120.620:FF:000014">
    <property type="entry name" value="Prolyl 3,4-dihydroxylase TPA1"/>
    <property type="match status" value="1"/>
</dbReference>
<dbReference type="AlphaFoldDB" id="A0A1Y1WN55"/>
<dbReference type="InterPro" id="IPR051842">
    <property type="entry name" value="uS12_prolyl_hydroxylase"/>
</dbReference>
<comment type="subcellular location">
    <subcellularLocation>
        <location evidence="2">Nucleus</location>
    </subcellularLocation>
</comment>
<dbReference type="PANTHER" id="PTHR12117">
    <property type="entry name" value="HISTONE ACETYLTRANSFERASE COMPLEX"/>
    <property type="match status" value="1"/>
</dbReference>
<comment type="cofactor">
    <cofactor evidence="1">
        <name>L-ascorbate</name>
        <dbReference type="ChEBI" id="CHEBI:38290"/>
    </cofactor>
</comment>
<evidence type="ECO:0000256" key="12">
    <source>
        <dbReference type="ARBA" id="ARBA00081607"/>
    </source>
</evidence>
<evidence type="ECO:0000256" key="10">
    <source>
        <dbReference type="ARBA" id="ARBA00047444"/>
    </source>
</evidence>
<evidence type="ECO:0000256" key="3">
    <source>
        <dbReference type="ARBA" id="ARBA00007443"/>
    </source>
</evidence>
<keyword evidence="8" id="KW-0408">Iron</keyword>
<evidence type="ECO:0000259" key="14">
    <source>
        <dbReference type="PROSITE" id="PS51471"/>
    </source>
</evidence>